<proteinExistence type="inferred from homology"/>
<dbReference type="GO" id="GO:0008890">
    <property type="term" value="F:glycine C-acetyltransferase activity"/>
    <property type="evidence" value="ECO:0007669"/>
    <property type="project" value="UniProtKB-EC"/>
</dbReference>
<evidence type="ECO:0000256" key="1">
    <source>
        <dbReference type="ARBA" id="ARBA00001933"/>
    </source>
</evidence>
<comment type="cofactor">
    <cofactor evidence="1 5">
        <name>pyridoxal 5'-phosphate</name>
        <dbReference type="ChEBI" id="CHEBI:597326"/>
    </cofactor>
</comment>
<dbReference type="NCBIfam" id="TIGR01825">
    <property type="entry name" value="gly_Cac_T_rel"/>
    <property type="match status" value="1"/>
</dbReference>
<dbReference type="InterPro" id="IPR010962">
    <property type="entry name" value="AONS_Archaea/Firmicutes"/>
</dbReference>
<dbReference type="SUPFAM" id="SSF53383">
    <property type="entry name" value="PLP-dependent transferases"/>
    <property type="match status" value="1"/>
</dbReference>
<protein>
    <submittedName>
        <fullName evidence="7">Glycine C-acetyltransferase</fullName>
        <ecNumber evidence="7">2.3.1.29</ecNumber>
    </submittedName>
</protein>
<evidence type="ECO:0000256" key="5">
    <source>
        <dbReference type="RuleBase" id="RU003693"/>
    </source>
</evidence>
<name>A0A7C4D874_STAMA</name>
<evidence type="ECO:0000256" key="2">
    <source>
        <dbReference type="ARBA" id="ARBA00011738"/>
    </source>
</evidence>
<dbReference type="InterPro" id="IPR015424">
    <property type="entry name" value="PyrdxlP-dep_Trfase"/>
</dbReference>
<gene>
    <name evidence="7" type="ORF">ENU14_07465</name>
</gene>
<keyword evidence="3 7" id="KW-0808">Transferase</keyword>
<dbReference type="Gene3D" id="3.90.1150.10">
    <property type="entry name" value="Aspartate Aminotransferase, domain 1"/>
    <property type="match status" value="1"/>
</dbReference>
<dbReference type="InterPro" id="IPR001917">
    <property type="entry name" value="Aminotrans_II_pyridoxalP_BS"/>
</dbReference>
<comment type="subunit">
    <text evidence="2">Homodimer.</text>
</comment>
<dbReference type="PROSITE" id="PS00599">
    <property type="entry name" value="AA_TRANSFER_CLASS_2"/>
    <property type="match status" value="1"/>
</dbReference>
<dbReference type="InterPro" id="IPR050087">
    <property type="entry name" value="AON_synthase_class-II"/>
</dbReference>
<dbReference type="InterPro" id="IPR015421">
    <property type="entry name" value="PyrdxlP-dep_Trfase_major"/>
</dbReference>
<dbReference type="FunFam" id="3.40.640.10:FF:000006">
    <property type="entry name" value="5-aminolevulinate synthase, mitochondrial"/>
    <property type="match status" value="1"/>
</dbReference>
<dbReference type="EC" id="2.3.1.29" evidence="7"/>
<evidence type="ECO:0000259" key="6">
    <source>
        <dbReference type="Pfam" id="PF00155"/>
    </source>
</evidence>
<evidence type="ECO:0000256" key="3">
    <source>
        <dbReference type="ARBA" id="ARBA00022679"/>
    </source>
</evidence>
<reference evidence="7" key="1">
    <citation type="journal article" date="2020" name="mSystems">
        <title>Genome- and Community-Level Interaction Insights into Carbon Utilization and Element Cycling Functions of Hydrothermarchaeota in Hydrothermal Sediment.</title>
        <authorList>
            <person name="Zhou Z."/>
            <person name="Liu Y."/>
            <person name="Xu W."/>
            <person name="Pan J."/>
            <person name="Luo Z.H."/>
            <person name="Li M."/>
        </authorList>
    </citation>
    <scope>NUCLEOTIDE SEQUENCE [LARGE SCALE GENOMIC DNA]</scope>
    <source>
        <strain evidence="7">SpSt-642</strain>
    </source>
</reference>
<dbReference type="GO" id="GO:0030170">
    <property type="term" value="F:pyridoxal phosphate binding"/>
    <property type="evidence" value="ECO:0007669"/>
    <property type="project" value="InterPro"/>
</dbReference>
<dbReference type="InterPro" id="IPR004839">
    <property type="entry name" value="Aminotransferase_I/II_large"/>
</dbReference>
<dbReference type="NCBIfam" id="NF005394">
    <property type="entry name" value="PRK06939.1"/>
    <property type="match status" value="1"/>
</dbReference>
<dbReference type="Gene3D" id="3.40.640.10">
    <property type="entry name" value="Type I PLP-dependent aspartate aminotransferase-like (Major domain)"/>
    <property type="match status" value="1"/>
</dbReference>
<comment type="similarity">
    <text evidence="5">Belongs to the class-II pyridoxal-phosphate-dependent aminotransferase family.</text>
</comment>
<keyword evidence="4 5" id="KW-0663">Pyridoxal phosphate</keyword>
<organism evidence="7">
    <name type="scientific">Staphylothermus marinus</name>
    <dbReference type="NCBI Taxonomy" id="2280"/>
    <lineage>
        <taxon>Archaea</taxon>
        <taxon>Thermoproteota</taxon>
        <taxon>Thermoprotei</taxon>
        <taxon>Desulfurococcales</taxon>
        <taxon>Desulfurococcaceae</taxon>
        <taxon>Staphylothermus</taxon>
    </lineage>
</organism>
<dbReference type="AlphaFoldDB" id="A0A7C4D874"/>
<dbReference type="CDD" id="cd06454">
    <property type="entry name" value="KBL_like"/>
    <property type="match status" value="1"/>
</dbReference>
<dbReference type="PANTHER" id="PTHR13693">
    <property type="entry name" value="CLASS II AMINOTRANSFERASE/8-AMINO-7-OXONONANOATE SYNTHASE"/>
    <property type="match status" value="1"/>
</dbReference>
<evidence type="ECO:0000256" key="4">
    <source>
        <dbReference type="ARBA" id="ARBA00022898"/>
    </source>
</evidence>
<accession>A0A7C4D874</accession>
<comment type="caution">
    <text evidence="7">The sequence shown here is derived from an EMBL/GenBank/DDBJ whole genome shotgun (WGS) entry which is preliminary data.</text>
</comment>
<keyword evidence="7" id="KW-0012">Acyltransferase</keyword>
<dbReference type="PANTHER" id="PTHR13693:SF3">
    <property type="entry name" value="LD36009P"/>
    <property type="match status" value="1"/>
</dbReference>
<dbReference type="EMBL" id="DTBJ01000061">
    <property type="protein sequence ID" value="HGM59400.1"/>
    <property type="molecule type" value="Genomic_DNA"/>
</dbReference>
<sequence length="397" mass="44421">MSNEKYAWIIEELNNLKQQGLYFRLRKRSSAQGPWIVVDGKKVLNMCSNNYLGLANHPRIKEAAIKAIEEYGVGAGAVRPIAGNLDLHEKLEEKLARFKRREAAVVFQSGYNANLGAFTALAWGRKDVVFVSEELNHASIIDGIRLAGAPKVIYKHLDTQDLEAKLKEVKDYKVKIIVTDGVFSMDGDLAPLPEIVELAEKYNALVYVDDAHGEGVLGDHGRGLADYYKLHDRVDFEMGTLSKAFGVIGGYVAGNADVIEFIKQKGRSFLFSSALNPPDVAAAIAAVEILEESDELVRKLWDNTNYLQKGLRDIGYDLGNTKHPITPVMLYDEKLAQEFARRLFEEYNIFVQAIVFPMVPKGKARIRVQPSAMHSKEDLKMVIDSFEELGRKTGFLK</sequence>
<dbReference type="InterPro" id="IPR015422">
    <property type="entry name" value="PyrdxlP-dep_Trfase_small"/>
</dbReference>
<feature type="domain" description="Aminotransferase class I/classII large" evidence="6">
    <location>
        <begin position="41"/>
        <end position="385"/>
    </location>
</feature>
<dbReference type="Pfam" id="PF00155">
    <property type="entry name" value="Aminotran_1_2"/>
    <property type="match status" value="1"/>
</dbReference>
<evidence type="ECO:0000313" key="7">
    <source>
        <dbReference type="EMBL" id="HGM59400.1"/>
    </source>
</evidence>